<comment type="caution">
    <text evidence="2">The sequence shown here is derived from an EMBL/GenBank/DDBJ whole genome shotgun (WGS) entry which is preliminary data.</text>
</comment>
<feature type="transmembrane region" description="Helical" evidence="1">
    <location>
        <begin position="388"/>
        <end position="406"/>
    </location>
</feature>
<feature type="transmembrane region" description="Helical" evidence="1">
    <location>
        <begin position="246"/>
        <end position="269"/>
    </location>
</feature>
<sequence length="456" mass="52581">VDGINVTDRNTSFFDHLPRDYVLKRLLVVYPKNSFGGRKAIAVGTTANLSIFTQDTHLILIPMIIENNDRSKRTREYFPIEELEYINKILFEIAIEEAEEQTKVIQEVNLPMVYNGDDDKNDSSSSSASSLPRIRTDFMDNINLNKKRSSVIDNGDDDAVLVSEKTRPATSFNNSEIRLSVGQPNHKLFKKSTAQISDENPSEFTPASPTFSIWGLVYTWQLVFLVYSIVNIWRKTDDGFLYIHPYTLHAAIFILFIVNMFLNSFWLILWDRFKFGLSACVIYVMLTTIVGICVLDHIFLWQQRWDFIQLNISGDIWAMCFIALNGHAAYSAWLLVAASLNLTIWLKRKLLVNFEGWATTFSLILLSIGIIVYWILENFIFPSQMAYTWSPWLIWFLTFAGILSKHRRLLLQKSFNQIFVLTITCVCFGLFIIRVILFSIRYSREEIPTGLHPAGL</sequence>
<gene>
    <name evidence="2" type="ORF">UXM345_LOCUS28114</name>
</gene>
<keyword evidence="1" id="KW-0812">Transmembrane</keyword>
<feature type="transmembrane region" description="Helical" evidence="1">
    <location>
        <begin position="358"/>
        <end position="376"/>
    </location>
</feature>
<name>A0A820BKM3_9BILA</name>
<evidence type="ECO:0000313" key="3">
    <source>
        <dbReference type="Proteomes" id="UP000663842"/>
    </source>
</evidence>
<organism evidence="2 3">
    <name type="scientific">Rotaria magnacalcarata</name>
    <dbReference type="NCBI Taxonomy" id="392030"/>
    <lineage>
        <taxon>Eukaryota</taxon>
        <taxon>Metazoa</taxon>
        <taxon>Spiralia</taxon>
        <taxon>Gnathifera</taxon>
        <taxon>Rotifera</taxon>
        <taxon>Eurotatoria</taxon>
        <taxon>Bdelloidea</taxon>
        <taxon>Philodinida</taxon>
        <taxon>Philodinidae</taxon>
        <taxon>Rotaria</taxon>
    </lineage>
</organism>
<feature type="transmembrane region" description="Helical" evidence="1">
    <location>
        <begin position="211"/>
        <end position="234"/>
    </location>
</feature>
<dbReference type="PANTHER" id="PTHR33802:SF1">
    <property type="entry name" value="XK-RELATED PROTEIN"/>
    <property type="match status" value="1"/>
</dbReference>
<accession>A0A820BKM3</accession>
<evidence type="ECO:0000313" key="2">
    <source>
        <dbReference type="EMBL" id="CAF4203019.1"/>
    </source>
</evidence>
<feature type="transmembrane region" description="Helical" evidence="1">
    <location>
        <begin position="418"/>
        <end position="440"/>
    </location>
</feature>
<feature type="non-terminal residue" evidence="2">
    <location>
        <position position="1"/>
    </location>
</feature>
<keyword evidence="1" id="KW-1133">Transmembrane helix</keyword>
<protein>
    <submittedName>
        <fullName evidence="2">Uncharacterized protein</fullName>
    </submittedName>
</protein>
<dbReference type="PANTHER" id="PTHR33802">
    <property type="entry name" value="SI:CH211-161H7.5-RELATED"/>
    <property type="match status" value="1"/>
</dbReference>
<keyword evidence="1" id="KW-0472">Membrane</keyword>
<dbReference type="AlphaFoldDB" id="A0A820BKM3"/>
<feature type="transmembrane region" description="Helical" evidence="1">
    <location>
        <begin position="275"/>
        <end position="295"/>
    </location>
</feature>
<dbReference type="EMBL" id="CAJOBF010006318">
    <property type="protein sequence ID" value="CAF4203019.1"/>
    <property type="molecule type" value="Genomic_DNA"/>
</dbReference>
<proteinExistence type="predicted"/>
<evidence type="ECO:0000256" key="1">
    <source>
        <dbReference type="SAM" id="Phobius"/>
    </source>
</evidence>
<dbReference type="Proteomes" id="UP000663842">
    <property type="component" value="Unassembled WGS sequence"/>
</dbReference>
<reference evidence="2" key="1">
    <citation type="submission" date="2021-02" db="EMBL/GenBank/DDBJ databases">
        <authorList>
            <person name="Nowell W R."/>
        </authorList>
    </citation>
    <scope>NUCLEOTIDE SEQUENCE</scope>
</reference>